<dbReference type="GO" id="GO:1902494">
    <property type="term" value="C:catalytic complex"/>
    <property type="evidence" value="ECO:0007669"/>
    <property type="project" value="UniProtKB-ARBA"/>
</dbReference>
<keyword evidence="2" id="KW-0677">Repeat</keyword>
<gene>
    <name evidence="9" type="ORF">LSINAPIS_LOCUS14334</name>
</gene>
<evidence type="ECO:0000313" key="10">
    <source>
        <dbReference type="Proteomes" id="UP000324832"/>
    </source>
</evidence>
<dbReference type="OrthoDB" id="533763at2759"/>
<dbReference type="Pfam" id="PF18253">
    <property type="entry name" value="HipN"/>
    <property type="match status" value="1"/>
</dbReference>
<dbReference type="PANTHER" id="PTHR45883:SF2">
    <property type="entry name" value="HSC70-INTERACTING PROTEIN"/>
    <property type="match status" value="1"/>
</dbReference>
<dbReference type="PANTHER" id="PTHR45883">
    <property type="entry name" value="HSC70-INTERACTING PROTEIN"/>
    <property type="match status" value="1"/>
</dbReference>
<dbReference type="AlphaFoldDB" id="A0A5E4R3Q8"/>
<dbReference type="GO" id="GO:0005634">
    <property type="term" value="C:nucleus"/>
    <property type="evidence" value="ECO:0007669"/>
    <property type="project" value="UniProtKB-ARBA"/>
</dbReference>
<evidence type="ECO:0000256" key="7">
    <source>
        <dbReference type="SAM" id="MobiDB-lite"/>
    </source>
</evidence>
<evidence type="ECO:0000256" key="1">
    <source>
        <dbReference type="ARBA" id="ARBA00009015"/>
    </source>
</evidence>
<dbReference type="Gene3D" id="1.25.40.10">
    <property type="entry name" value="Tetratricopeptide repeat domain"/>
    <property type="match status" value="1"/>
</dbReference>
<evidence type="ECO:0000313" key="9">
    <source>
        <dbReference type="EMBL" id="VVD04624.1"/>
    </source>
</evidence>
<dbReference type="Gene3D" id="6.10.250.3420">
    <property type="match status" value="1"/>
</dbReference>
<dbReference type="GO" id="GO:0030544">
    <property type="term" value="F:Hsp70 protein binding"/>
    <property type="evidence" value="ECO:0007669"/>
    <property type="project" value="TreeGrafter"/>
</dbReference>
<evidence type="ECO:0000259" key="8">
    <source>
        <dbReference type="SMART" id="SM00727"/>
    </source>
</evidence>
<dbReference type="SUPFAM" id="SSF48452">
    <property type="entry name" value="TPR-like"/>
    <property type="match status" value="1"/>
</dbReference>
<dbReference type="InterPro" id="IPR006636">
    <property type="entry name" value="STI1_HS-bd"/>
</dbReference>
<comment type="function">
    <text evidence="4">One HIP oligomer binds the ATPase domains of at least two HSC70 molecules dependent on activation of the HSC70 ATPase by HSP40. Stabilizes the ADP state of HSC70 that has a high affinity for substrate protein. Through its own chaperone activity, it may contribute to the interaction of HSC70 with various target proteins.</text>
</comment>
<dbReference type="InterPro" id="IPR019734">
    <property type="entry name" value="TPR_rpt"/>
</dbReference>
<dbReference type="GO" id="GO:0046983">
    <property type="term" value="F:protein dimerization activity"/>
    <property type="evidence" value="ECO:0007669"/>
    <property type="project" value="InterPro"/>
</dbReference>
<comment type="subunit">
    <text evidence="5">Homotetramer. Interacts with Hsc70 as well as DNAJ homologs and Hsp90.</text>
</comment>
<accession>A0A5E4R3Q8</accession>
<dbReference type="Gene3D" id="1.10.260.100">
    <property type="match status" value="1"/>
</dbReference>
<feature type="repeat" description="TPR" evidence="6">
    <location>
        <begin position="195"/>
        <end position="228"/>
    </location>
</feature>
<dbReference type="Proteomes" id="UP000324832">
    <property type="component" value="Unassembled WGS sequence"/>
</dbReference>
<feature type="compositionally biased region" description="Basic and acidic residues" evidence="7">
    <location>
        <begin position="64"/>
        <end position="81"/>
    </location>
</feature>
<dbReference type="InterPro" id="IPR034649">
    <property type="entry name" value="Hip_N"/>
</dbReference>
<proteinExistence type="inferred from homology"/>
<dbReference type="FunFam" id="1.25.40.10:FF:000112">
    <property type="entry name" value="FAM10 family protein"/>
    <property type="match status" value="1"/>
</dbReference>
<keyword evidence="3 6" id="KW-0802">TPR repeat</keyword>
<dbReference type="Pfam" id="PF13414">
    <property type="entry name" value="TPR_11"/>
    <property type="match status" value="1"/>
</dbReference>
<feature type="region of interest" description="Disordered" evidence="7">
    <location>
        <begin position="59"/>
        <end position="88"/>
    </location>
</feature>
<feature type="region of interest" description="Disordered" evidence="7">
    <location>
        <begin position="366"/>
        <end position="390"/>
    </location>
</feature>
<sequence length="390" mass="43789">MTSKNCPFNDVQFLEQMKKFIDQCKTNPMILHHPELSFFKDYLVSLGVTPYAAFDAKSFTASGDGHKPSTDDNAADNRPESPDSDLSDYESDVELDMEGVMEGDPTEAVQDMGDLSKEVTDVDRDNSDEKRSAAMRAFSEQKYEDAITLYTEAIKLNPQSALLFAKRGQVFLKLNKLYACIKDCSHALELNCDSAAAYKFRGRAYRLLGKFEEASHDLCESLKIDYDDQTNEWLNEVKPNAEKLRQHRLSVQRKKEEKEHSEKLQSARKAQEARAQAAREQSQANDSTPKFTGGFPAGMSINPQDFINLMAEHPDLINTIADPEVSRAFMDVSQNPENFVKYENNPKVMAVVDLFRKKFPGKMPFEFGASSGANQPTGAGPKTDDDVELD</sequence>
<dbReference type="Pfam" id="PF13181">
    <property type="entry name" value="TPR_8"/>
    <property type="match status" value="1"/>
</dbReference>
<protein>
    <recommendedName>
        <fullName evidence="8">STI1 domain-containing protein</fullName>
    </recommendedName>
</protein>
<feature type="region of interest" description="Disordered" evidence="7">
    <location>
        <begin position="245"/>
        <end position="297"/>
    </location>
</feature>
<evidence type="ECO:0000256" key="2">
    <source>
        <dbReference type="ARBA" id="ARBA00022737"/>
    </source>
</evidence>
<dbReference type="PROSITE" id="PS50005">
    <property type="entry name" value="TPR"/>
    <property type="match status" value="2"/>
</dbReference>
<dbReference type="SMART" id="SM00028">
    <property type="entry name" value="TPR"/>
    <property type="match status" value="3"/>
</dbReference>
<dbReference type="SMART" id="SM00727">
    <property type="entry name" value="STI1"/>
    <property type="match status" value="1"/>
</dbReference>
<dbReference type="InterPro" id="IPR011990">
    <property type="entry name" value="TPR-like_helical_dom_sf"/>
</dbReference>
<evidence type="ECO:0000256" key="6">
    <source>
        <dbReference type="PROSITE-ProRule" id="PRU00339"/>
    </source>
</evidence>
<feature type="compositionally biased region" description="Basic and acidic residues" evidence="7">
    <location>
        <begin position="253"/>
        <end position="272"/>
    </location>
</feature>
<organism evidence="9 10">
    <name type="scientific">Leptidea sinapis</name>
    <dbReference type="NCBI Taxonomy" id="189913"/>
    <lineage>
        <taxon>Eukaryota</taxon>
        <taxon>Metazoa</taxon>
        <taxon>Ecdysozoa</taxon>
        <taxon>Arthropoda</taxon>
        <taxon>Hexapoda</taxon>
        <taxon>Insecta</taxon>
        <taxon>Pterygota</taxon>
        <taxon>Neoptera</taxon>
        <taxon>Endopterygota</taxon>
        <taxon>Lepidoptera</taxon>
        <taxon>Glossata</taxon>
        <taxon>Ditrysia</taxon>
        <taxon>Papilionoidea</taxon>
        <taxon>Pieridae</taxon>
        <taxon>Dismorphiinae</taxon>
        <taxon>Leptidea</taxon>
    </lineage>
</organism>
<dbReference type="FunFam" id="6.10.250.3420:FF:000001">
    <property type="entry name" value="Hsc70-interacting protein-like protein"/>
    <property type="match status" value="1"/>
</dbReference>
<evidence type="ECO:0000256" key="5">
    <source>
        <dbReference type="ARBA" id="ARBA00064040"/>
    </source>
</evidence>
<name>A0A5E4R3Q8_9NEOP</name>
<comment type="similarity">
    <text evidence="1">Belongs to the FAM10 family.</text>
</comment>
<keyword evidence="10" id="KW-1185">Reference proteome</keyword>
<evidence type="ECO:0000256" key="4">
    <source>
        <dbReference type="ARBA" id="ARBA00037033"/>
    </source>
</evidence>
<reference evidence="9 10" key="1">
    <citation type="submission" date="2017-07" db="EMBL/GenBank/DDBJ databases">
        <authorList>
            <person name="Talla V."/>
            <person name="Backstrom N."/>
        </authorList>
    </citation>
    <scope>NUCLEOTIDE SEQUENCE [LARGE SCALE GENOMIC DNA]</scope>
</reference>
<feature type="domain" description="STI1" evidence="8">
    <location>
        <begin position="313"/>
        <end position="352"/>
    </location>
</feature>
<dbReference type="CDD" id="cd14438">
    <property type="entry name" value="Hip_N"/>
    <property type="match status" value="1"/>
</dbReference>
<dbReference type="EMBL" id="FZQP02006871">
    <property type="protein sequence ID" value="VVD04624.1"/>
    <property type="molecule type" value="Genomic_DNA"/>
</dbReference>
<feature type="repeat" description="TPR" evidence="6">
    <location>
        <begin position="127"/>
        <end position="160"/>
    </location>
</feature>
<feature type="compositionally biased region" description="Low complexity" evidence="7">
    <location>
        <begin position="273"/>
        <end position="284"/>
    </location>
</feature>
<evidence type="ECO:0000256" key="3">
    <source>
        <dbReference type="ARBA" id="ARBA00022803"/>
    </source>
</evidence>